<dbReference type="AlphaFoldDB" id="A0A5K3F9M3"/>
<dbReference type="Pfam" id="PF19432">
    <property type="entry name" value="RME-8_N"/>
    <property type="match status" value="1"/>
</dbReference>
<evidence type="ECO:0000313" key="2">
    <source>
        <dbReference type="WBParaSite" id="MCU_005779-RA"/>
    </source>
</evidence>
<name>A0A5K3F9M3_MESCO</name>
<organism evidence="2">
    <name type="scientific">Mesocestoides corti</name>
    <name type="common">Flatworm</name>
    <dbReference type="NCBI Taxonomy" id="53468"/>
    <lineage>
        <taxon>Eukaryota</taxon>
        <taxon>Metazoa</taxon>
        <taxon>Spiralia</taxon>
        <taxon>Lophotrochozoa</taxon>
        <taxon>Platyhelminthes</taxon>
        <taxon>Cestoda</taxon>
        <taxon>Eucestoda</taxon>
        <taxon>Cyclophyllidea</taxon>
        <taxon>Mesocestoididae</taxon>
        <taxon>Mesocestoides</taxon>
    </lineage>
</organism>
<evidence type="ECO:0000259" key="1">
    <source>
        <dbReference type="Pfam" id="PF19432"/>
    </source>
</evidence>
<dbReference type="PANTHER" id="PTHR36983">
    <property type="entry name" value="DNAJ HOMOLOG SUBFAMILY C MEMBER 13"/>
    <property type="match status" value="1"/>
</dbReference>
<feature type="domain" description="DnaJ homologue subfamily C GRV2/DNAJC13 N-terminal" evidence="1">
    <location>
        <begin position="18"/>
        <end position="108"/>
    </location>
</feature>
<dbReference type="GO" id="GO:0007032">
    <property type="term" value="P:endosome organization"/>
    <property type="evidence" value="ECO:0007669"/>
    <property type="project" value="InterPro"/>
</dbReference>
<sequence length="108" mass="12208">MVGDMRHPKMQSNVDLVSYLVTKNAWKGSYRRILSIGTLGVTTYRKDNLRVTNQWLYQEIFSIRPDNGSARSGNNGQQKFNLVAGGSGGRKDMSFLSEYRADILTDML</sequence>
<dbReference type="WBParaSite" id="MCU_005779-RA">
    <property type="protein sequence ID" value="MCU_005779-RA"/>
    <property type="gene ID" value="MCU_005779"/>
</dbReference>
<dbReference type="PANTHER" id="PTHR36983:SF2">
    <property type="entry name" value="DNAJ HOMOLOG SUBFAMILY C MEMBER 13"/>
    <property type="match status" value="1"/>
</dbReference>
<dbReference type="GO" id="GO:0010008">
    <property type="term" value="C:endosome membrane"/>
    <property type="evidence" value="ECO:0007669"/>
    <property type="project" value="TreeGrafter"/>
</dbReference>
<dbReference type="GO" id="GO:2000641">
    <property type="term" value="P:regulation of early endosome to late endosome transport"/>
    <property type="evidence" value="ECO:0007669"/>
    <property type="project" value="InterPro"/>
</dbReference>
<dbReference type="InterPro" id="IPR044978">
    <property type="entry name" value="GRV2/DNAJC13"/>
</dbReference>
<dbReference type="InterPro" id="IPR045802">
    <property type="entry name" value="GRV2/DNAJC13_N"/>
</dbReference>
<accession>A0A5K3F9M3</accession>
<protein>
    <submittedName>
        <fullName evidence="2">RME-8_N domain-containing protein</fullName>
    </submittedName>
</protein>
<dbReference type="GO" id="GO:0006898">
    <property type="term" value="P:receptor-mediated endocytosis"/>
    <property type="evidence" value="ECO:0007669"/>
    <property type="project" value="TreeGrafter"/>
</dbReference>
<reference evidence="2" key="1">
    <citation type="submission" date="2019-11" db="UniProtKB">
        <authorList>
            <consortium name="WormBaseParasite"/>
        </authorList>
    </citation>
    <scope>IDENTIFICATION</scope>
</reference>
<proteinExistence type="predicted"/>